<dbReference type="EMBL" id="CP035758">
    <property type="protein sequence ID" value="QBD76961.1"/>
    <property type="molecule type" value="Genomic_DNA"/>
</dbReference>
<dbReference type="Gene3D" id="3.40.630.30">
    <property type="match status" value="1"/>
</dbReference>
<dbReference type="InterPro" id="IPR000182">
    <property type="entry name" value="GNAT_dom"/>
</dbReference>
<dbReference type="AlphaFoldDB" id="A0A4V0YYP7"/>
<dbReference type="InterPro" id="IPR016181">
    <property type="entry name" value="Acyl_CoA_acyltransferase"/>
</dbReference>
<accession>A0A4V0YYP7</accession>
<evidence type="ECO:0000313" key="3">
    <source>
        <dbReference type="Proteomes" id="UP000290365"/>
    </source>
</evidence>
<keyword evidence="2" id="KW-0808">Transferase</keyword>
<dbReference type="PROSITE" id="PS51186">
    <property type="entry name" value="GNAT"/>
    <property type="match status" value="1"/>
</dbReference>
<dbReference type="PANTHER" id="PTHR42791">
    <property type="entry name" value="GNAT FAMILY ACETYLTRANSFERASE"/>
    <property type="match status" value="1"/>
</dbReference>
<dbReference type="GO" id="GO:0016747">
    <property type="term" value="F:acyltransferase activity, transferring groups other than amino-acyl groups"/>
    <property type="evidence" value="ECO:0007669"/>
    <property type="project" value="InterPro"/>
</dbReference>
<sequence>MSQTDEFQPLTPQQLTQASAMIGKAFWADPLSIYIYPHEAERARRLVLMYSIPLRYALRYGETLVASGLTGVSCWISPEYTNLDNLRMLRVGALRAACGMGLVGLWRINAADSYTRNIHRRCISEPHWYLWLLGVEPALQGQGLGSRLLRAGLERVDAASLPCYLDTTNPANVAFYQKFGFRLVHQATIPDSNVGVWSMIRSPRRILSRIY</sequence>
<keyword evidence="3" id="KW-1185">Reference proteome</keyword>
<dbReference type="SUPFAM" id="SSF55729">
    <property type="entry name" value="Acyl-CoA N-acyltransferases (Nat)"/>
    <property type="match status" value="1"/>
</dbReference>
<organism evidence="2 3">
    <name type="scientific">Ktedonosporobacter rubrisoli</name>
    <dbReference type="NCBI Taxonomy" id="2509675"/>
    <lineage>
        <taxon>Bacteria</taxon>
        <taxon>Bacillati</taxon>
        <taxon>Chloroflexota</taxon>
        <taxon>Ktedonobacteria</taxon>
        <taxon>Ktedonobacterales</taxon>
        <taxon>Ktedonosporobacteraceae</taxon>
        <taxon>Ktedonosporobacter</taxon>
    </lineage>
</organism>
<dbReference type="PANTHER" id="PTHR42791:SF1">
    <property type="entry name" value="N-ACETYLTRANSFERASE DOMAIN-CONTAINING PROTEIN"/>
    <property type="match status" value="1"/>
</dbReference>
<evidence type="ECO:0000259" key="1">
    <source>
        <dbReference type="PROSITE" id="PS51186"/>
    </source>
</evidence>
<reference evidence="2 3" key="1">
    <citation type="submission" date="2019-01" db="EMBL/GenBank/DDBJ databases">
        <title>Ktedonosporobacter rubrisoli SCAWS-G2.</title>
        <authorList>
            <person name="Huang Y."/>
            <person name="Yan B."/>
        </authorList>
    </citation>
    <scope>NUCLEOTIDE SEQUENCE [LARGE SCALE GENOMIC DNA]</scope>
    <source>
        <strain evidence="2 3">SCAWS-G2</strain>
    </source>
</reference>
<name>A0A4V0YYP7_KTERU</name>
<evidence type="ECO:0000313" key="2">
    <source>
        <dbReference type="EMBL" id="QBD76961.1"/>
    </source>
</evidence>
<dbReference type="OrthoDB" id="9775804at2"/>
<gene>
    <name evidence="2" type="ORF">EPA93_13490</name>
</gene>
<protein>
    <submittedName>
        <fullName evidence="2">N-acetyltransferase</fullName>
    </submittedName>
</protein>
<dbReference type="KEGG" id="kbs:EPA93_13490"/>
<dbReference type="CDD" id="cd04301">
    <property type="entry name" value="NAT_SF"/>
    <property type="match status" value="1"/>
</dbReference>
<dbReference type="Pfam" id="PF00583">
    <property type="entry name" value="Acetyltransf_1"/>
    <property type="match status" value="1"/>
</dbReference>
<dbReference type="RefSeq" id="WP_129888025.1">
    <property type="nucleotide sequence ID" value="NZ_CP035758.1"/>
</dbReference>
<dbReference type="InterPro" id="IPR052523">
    <property type="entry name" value="Trichothecene_AcTrans"/>
</dbReference>
<proteinExistence type="predicted"/>
<feature type="domain" description="N-acetyltransferase" evidence="1">
    <location>
        <begin position="102"/>
        <end position="204"/>
    </location>
</feature>
<dbReference type="Proteomes" id="UP000290365">
    <property type="component" value="Chromosome"/>
</dbReference>